<keyword evidence="6" id="KW-1185">Reference proteome</keyword>
<dbReference type="Gene3D" id="3.30.40.10">
    <property type="entry name" value="Zinc/RING finger domain, C3HC4 (zinc finger)"/>
    <property type="match status" value="1"/>
</dbReference>
<dbReference type="AlphaFoldDB" id="A0AAD9D6Y3"/>
<keyword evidence="1" id="KW-0479">Metal-binding</keyword>
<keyword evidence="3" id="KW-0812">Transmembrane</keyword>
<evidence type="ECO:0000256" key="2">
    <source>
        <dbReference type="SAM" id="MobiDB-lite"/>
    </source>
</evidence>
<feature type="compositionally biased region" description="Acidic residues" evidence="2">
    <location>
        <begin position="159"/>
        <end position="185"/>
    </location>
</feature>
<feature type="compositionally biased region" description="Basic residues" evidence="2">
    <location>
        <begin position="201"/>
        <end position="210"/>
    </location>
</feature>
<evidence type="ECO:0000256" key="3">
    <source>
        <dbReference type="SAM" id="Phobius"/>
    </source>
</evidence>
<keyword evidence="3" id="KW-1133">Transmembrane helix</keyword>
<evidence type="ECO:0000259" key="4">
    <source>
        <dbReference type="PROSITE" id="PS50089"/>
    </source>
</evidence>
<dbReference type="PROSITE" id="PS50089">
    <property type="entry name" value="ZF_RING_2"/>
    <property type="match status" value="1"/>
</dbReference>
<feature type="region of interest" description="Disordered" evidence="2">
    <location>
        <begin position="159"/>
        <end position="256"/>
    </location>
</feature>
<keyword evidence="1" id="KW-0863">Zinc-finger</keyword>
<feature type="domain" description="RING-type" evidence="4">
    <location>
        <begin position="268"/>
        <end position="335"/>
    </location>
</feature>
<evidence type="ECO:0000256" key="1">
    <source>
        <dbReference type="PROSITE-ProRule" id="PRU00175"/>
    </source>
</evidence>
<dbReference type="SUPFAM" id="SSF57850">
    <property type="entry name" value="RING/U-box"/>
    <property type="match status" value="1"/>
</dbReference>
<accession>A0AAD9D6Y3</accession>
<keyword evidence="1" id="KW-0862">Zinc</keyword>
<comment type="caution">
    <text evidence="5">The sequence shown here is derived from an EMBL/GenBank/DDBJ whole genome shotgun (WGS) entry which is preliminary data.</text>
</comment>
<evidence type="ECO:0000313" key="6">
    <source>
        <dbReference type="Proteomes" id="UP001224775"/>
    </source>
</evidence>
<name>A0AAD9D6Y3_9STRA</name>
<gene>
    <name evidence="5" type="ORF">QTG54_014124</name>
</gene>
<organism evidence="5 6">
    <name type="scientific">Skeletonema marinoi</name>
    <dbReference type="NCBI Taxonomy" id="267567"/>
    <lineage>
        <taxon>Eukaryota</taxon>
        <taxon>Sar</taxon>
        <taxon>Stramenopiles</taxon>
        <taxon>Ochrophyta</taxon>
        <taxon>Bacillariophyta</taxon>
        <taxon>Coscinodiscophyceae</taxon>
        <taxon>Thalassiosirophycidae</taxon>
        <taxon>Thalassiosirales</taxon>
        <taxon>Skeletonemataceae</taxon>
        <taxon>Skeletonema</taxon>
        <taxon>Skeletonema marinoi-dohrnii complex</taxon>
    </lineage>
</organism>
<evidence type="ECO:0000313" key="5">
    <source>
        <dbReference type="EMBL" id="KAK1735058.1"/>
    </source>
</evidence>
<dbReference type="InterPro" id="IPR001841">
    <property type="entry name" value="Znf_RING"/>
</dbReference>
<sequence>MSSNRSSDYSPVSDFIIWGIFAFIFIIVPFLSVPLRCLVERICRCLGFETDQQDSESVDSDGRPIYSVRDRDYEYLSHRTKNQINEIRDMEISKRLAAFSLELTAENMISRQHDKDGHDKDEHGGQEEYNASQDSCCIDEEDPKETQDEANHFTLQEKYEEEEVSNASNDDTEASTETSNSEEEANYTHVCLPLPGYNKNGLRKPKKKKSSSSTPDSNNRIGLAFFRRRKKDSSKQTKELSGEDDDAEVTEQDITQQKDDRREVPIFCAVCLGEYETSERVCWSSNTECTHVFHHDCMLQWLKSLGKRACKQQRFSENPSVQQVLNFTMECPCCRQSFIDKSVDVDVDVGAGVGDDENV</sequence>
<feature type="compositionally biased region" description="Basic and acidic residues" evidence="2">
    <location>
        <begin position="112"/>
        <end position="126"/>
    </location>
</feature>
<dbReference type="Proteomes" id="UP001224775">
    <property type="component" value="Unassembled WGS sequence"/>
</dbReference>
<dbReference type="CDD" id="cd16448">
    <property type="entry name" value="RING-H2"/>
    <property type="match status" value="1"/>
</dbReference>
<dbReference type="GO" id="GO:0008270">
    <property type="term" value="F:zinc ion binding"/>
    <property type="evidence" value="ECO:0007669"/>
    <property type="project" value="UniProtKB-KW"/>
</dbReference>
<feature type="compositionally biased region" description="Acidic residues" evidence="2">
    <location>
        <begin position="242"/>
        <end position="251"/>
    </location>
</feature>
<dbReference type="InterPro" id="IPR013083">
    <property type="entry name" value="Znf_RING/FYVE/PHD"/>
</dbReference>
<feature type="region of interest" description="Disordered" evidence="2">
    <location>
        <begin position="112"/>
        <end position="133"/>
    </location>
</feature>
<dbReference type="EMBL" id="JATAAI010000035">
    <property type="protein sequence ID" value="KAK1735058.1"/>
    <property type="molecule type" value="Genomic_DNA"/>
</dbReference>
<reference evidence="5" key="1">
    <citation type="submission" date="2023-06" db="EMBL/GenBank/DDBJ databases">
        <title>Survivors Of The Sea: Transcriptome response of Skeletonema marinoi to long-term dormancy.</title>
        <authorList>
            <person name="Pinder M.I.M."/>
            <person name="Kourtchenko O."/>
            <person name="Robertson E.K."/>
            <person name="Larsson T."/>
            <person name="Maumus F."/>
            <person name="Osuna-Cruz C.M."/>
            <person name="Vancaester E."/>
            <person name="Stenow R."/>
            <person name="Vandepoele K."/>
            <person name="Ploug H."/>
            <person name="Bruchert V."/>
            <person name="Godhe A."/>
            <person name="Topel M."/>
        </authorList>
    </citation>
    <scope>NUCLEOTIDE SEQUENCE</scope>
    <source>
        <strain evidence="5">R05AC</strain>
    </source>
</reference>
<keyword evidence="3" id="KW-0472">Membrane</keyword>
<proteinExistence type="predicted"/>
<protein>
    <recommendedName>
        <fullName evidence="4">RING-type domain-containing protein</fullName>
    </recommendedName>
</protein>
<feature type="transmembrane region" description="Helical" evidence="3">
    <location>
        <begin position="15"/>
        <end position="35"/>
    </location>
</feature>